<dbReference type="GO" id="GO:0000977">
    <property type="term" value="F:RNA polymerase II transcription regulatory region sequence-specific DNA binding"/>
    <property type="evidence" value="ECO:0007669"/>
    <property type="project" value="TreeGrafter"/>
</dbReference>
<feature type="compositionally biased region" description="Basic and acidic residues" evidence="11">
    <location>
        <begin position="1559"/>
        <end position="1573"/>
    </location>
</feature>
<comment type="subcellular location">
    <subcellularLocation>
        <location evidence="1">Nucleus</location>
    </subcellularLocation>
</comment>
<organism evidence="13 14">
    <name type="scientific">Tetrahymena thermophila (strain SB210)</name>
    <dbReference type="NCBI Taxonomy" id="312017"/>
    <lineage>
        <taxon>Eukaryota</taxon>
        <taxon>Sar</taxon>
        <taxon>Alveolata</taxon>
        <taxon>Ciliophora</taxon>
        <taxon>Intramacronucleata</taxon>
        <taxon>Oligohymenophorea</taxon>
        <taxon>Hymenostomatida</taxon>
        <taxon>Tetrahymenina</taxon>
        <taxon>Tetrahymenidae</taxon>
        <taxon>Tetrahymena</taxon>
    </lineage>
</organism>
<feature type="compositionally biased region" description="Low complexity" evidence="11">
    <location>
        <begin position="1662"/>
        <end position="1678"/>
    </location>
</feature>
<feature type="compositionally biased region" description="Basic and acidic residues" evidence="11">
    <location>
        <begin position="137"/>
        <end position="146"/>
    </location>
</feature>
<evidence type="ECO:0000256" key="1">
    <source>
        <dbReference type="ARBA" id="ARBA00004123"/>
    </source>
</evidence>
<evidence type="ECO:0000256" key="11">
    <source>
        <dbReference type="SAM" id="MobiDB-lite"/>
    </source>
</evidence>
<dbReference type="Gene3D" id="1.25.40.990">
    <property type="match status" value="1"/>
</dbReference>
<accession>I7M998</accession>
<dbReference type="GeneID" id="7838302"/>
<evidence type="ECO:0000313" key="13">
    <source>
        <dbReference type="EMBL" id="EAS01176.2"/>
    </source>
</evidence>
<keyword evidence="3" id="KW-0479">Metal-binding</keyword>
<evidence type="ECO:0000256" key="6">
    <source>
        <dbReference type="ARBA" id="ARBA00022833"/>
    </source>
</evidence>
<keyword evidence="5 10" id="KW-0863">Zinc-finger</keyword>
<feature type="region of interest" description="Disordered" evidence="11">
    <location>
        <begin position="100"/>
        <end position="192"/>
    </location>
</feature>
<feature type="compositionally biased region" description="Polar residues" evidence="11">
    <location>
        <begin position="178"/>
        <end position="188"/>
    </location>
</feature>
<name>I7M998_TETTS</name>
<dbReference type="InterPro" id="IPR005062">
    <property type="entry name" value="SAC3/GANP/THP3_conserved"/>
</dbReference>
<sequence>MDTKDNSEQAQQSSQSTNGKKIYKDSEQQQGQKPNFNSNFRNNNNGQQNNLESSDIGVDKKQKKPLKLTSSNFNEVNNNNNNNNKNKGQVVYVRANNNAQQEGQNAEEQKNNQQRNLENPKKEYGQNVNNNNSNGKRNFDRPRKDNQQNQGEQQQGNNRRQGNRNNGQRQGDQEKQVKQQGNPNQQKNEFNRGQEYQNEIKSERQNIKEGQSSDPDQNEQNHEKNVNRFKKPNQRGENFGQNQNNREQGLDSQQSQNRGQNKPQSRQGGYNQQQQNRTYERKEKKPFNKKENADADKQSQLQNRKIREEEKLRREEQEGIDPDEQDIIDDGGAADEGEDQVFDILKENKNTLRDTLIKRLKRKKIDCPICYEKIGLRSSMWSCVQCYHPFHLECLKKWIYNSNKDRKNFTLYNWSCPNCQYIYSDKMPTYACFCGKYKNPEFDPYINPHSCGDTCGKKRGNNCTHPCDVPCHPGPCPPCTLKGEPIRCYCKKQKKDVFCSDNQTSYECGQQCQKVLNCGKHFCEKNCHAGECNKCTQQVEAVCFCGEEKKSAICGQNLFACNRKCNKTLDCGNHKCQQQCHPGPCAKCELNPEDVDTCPCGKNTLLTLAGGNFREECTDPIPVCGNPCKKVLSCGVHFCKKSCHEGSCPPCKESVEELCRCKFNSRIVQCYELREADHQQFICDRVCKKLKSCNVHPCNTPCCPARKGQDVDGVHLCLKVCEKPLNCGKHNCELFCHLGICPKCPIKINEPITCVCGKTSLAPPQPCGTKPPECHEPCSRQKPCGHPCHLDCHQDECPPCEYKVDKVCHCGRQVVKDVSCSKDALCTVACNKIMSCGHKCETVCHVGECPKDNPQQGCGRKCGRKRKFCEHICVSICHGMSECPQDPCKVEIVIKCKCGEREAFVECGSSDSALDRTLACNELCKNIKRFAFFHDKNKIYYPALLIRFAKFYMVYLLKIEKKIETFIKSNDKELTIPFQNDDYSKKFGLQSLLGKHYHLNVQYYNHFKQPYFVIEKSSDMVIPKMTLSEYYRKVEKGEIKPEVLPFEASIKFINSIRDDPNHQVLENILRDFAKEYYVEKEDRQLVIHFWEKSKAEMASKKLKKSTTGYSNFTLEINERLVKEEESQMTAPNEVTRVKKRIITKTEQEAPQHSDDEEEKQLKLNKEQSQIIQQREYFKDKACLYEMCSQTEIDERTSRMLIDIFEQDPRTGQMSPYNKWMVKAYLRTSQTNTQPENIRPPDVLLLTTKYLVNKILDANFYVNVPFKYPRDKQGKRRSHTFDDIYNFVSDRFKAIRQDITILNYTTEETIYVMEIICRFYAICLYECQNIEQGYDRKILIDDLQTSLSQLLNMYQDINDYAYVDNKYEMYFYTLILNARDDIFINKFLATIPDPDHQKVKTALQIIDCVKNLDYFNFFQIVKQLDYIETCVVFNLFPYIRNQAVSIMRKSKLAKTVAEIQELFFFDSSEQTVEFLKTIGLDTSKLSLPPQYETGNEDELKQAKKENEQVKSEGNDDTKTSDQQQGQDQDNLNINSNTEIQKNKNLNLEENGEKLNQTEAEDIKNSSKPDQKEEEGKAEEEGEQEEEEKQIEEEKPKKYKLKKVFIDWKIIYENTEYSFKEINLRISDKKSIDYYPNYKQIKATNNDNIVTRAFLVMGFKSKIQSQSEEASEQDQQQQVQEQEKNE</sequence>
<feature type="compositionally biased region" description="Basic and acidic residues" evidence="11">
    <location>
        <begin position="278"/>
        <end position="297"/>
    </location>
</feature>
<evidence type="ECO:0000256" key="8">
    <source>
        <dbReference type="ARBA" id="ARBA00023163"/>
    </source>
</evidence>
<dbReference type="PANTHER" id="PTHR12360:SF12">
    <property type="entry name" value="TRANSCRIPTIONAL REPRESSOR NF-X1"/>
    <property type="match status" value="1"/>
</dbReference>
<proteinExistence type="inferred from homology"/>
<dbReference type="SMART" id="SM00438">
    <property type="entry name" value="ZnF_NFX"/>
    <property type="match status" value="8"/>
</dbReference>
<evidence type="ECO:0000313" key="14">
    <source>
        <dbReference type="Proteomes" id="UP000009168"/>
    </source>
</evidence>
<feature type="compositionally biased region" description="Acidic residues" evidence="11">
    <location>
        <begin position="318"/>
        <end position="334"/>
    </location>
</feature>
<feature type="compositionally biased region" description="Low complexity" evidence="11">
    <location>
        <begin position="147"/>
        <end position="170"/>
    </location>
</feature>
<feature type="compositionally biased region" description="Acidic residues" evidence="11">
    <location>
        <begin position="1574"/>
        <end position="1589"/>
    </location>
</feature>
<feature type="compositionally biased region" description="Low complexity" evidence="11">
    <location>
        <begin position="1519"/>
        <end position="1528"/>
    </location>
</feature>
<feature type="compositionally biased region" description="Low complexity" evidence="11">
    <location>
        <begin position="72"/>
        <end position="86"/>
    </location>
</feature>
<feature type="compositionally biased region" description="Basic and acidic residues" evidence="11">
    <location>
        <begin position="1496"/>
        <end position="1518"/>
    </location>
</feature>
<evidence type="ECO:0000256" key="2">
    <source>
        <dbReference type="ARBA" id="ARBA00007269"/>
    </source>
</evidence>
<evidence type="ECO:0000259" key="12">
    <source>
        <dbReference type="PROSITE" id="PS50089"/>
    </source>
</evidence>
<dbReference type="SMART" id="SM00184">
    <property type="entry name" value="RING"/>
    <property type="match status" value="1"/>
</dbReference>
<dbReference type="PROSITE" id="PS50089">
    <property type="entry name" value="ZF_RING_2"/>
    <property type="match status" value="1"/>
</dbReference>
<dbReference type="CDD" id="cd06008">
    <property type="entry name" value="NF-X1-zinc-finger"/>
    <property type="match status" value="5"/>
</dbReference>
<dbReference type="Proteomes" id="UP000009168">
    <property type="component" value="Unassembled WGS sequence"/>
</dbReference>
<feature type="compositionally biased region" description="Low complexity" evidence="11">
    <location>
        <begin position="35"/>
        <end position="50"/>
    </location>
</feature>
<feature type="compositionally biased region" description="Polar residues" evidence="11">
    <location>
        <begin position="235"/>
        <end position="263"/>
    </location>
</feature>
<evidence type="ECO:0000256" key="5">
    <source>
        <dbReference type="ARBA" id="ARBA00022771"/>
    </source>
</evidence>
<feature type="compositionally biased region" description="Low complexity" evidence="11">
    <location>
        <begin position="100"/>
        <end position="114"/>
    </location>
</feature>
<evidence type="ECO:0000256" key="7">
    <source>
        <dbReference type="ARBA" id="ARBA00023015"/>
    </source>
</evidence>
<dbReference type="OrthoDB" id="6512771at2759"/>
<protein>
    <submittedName>
        <fullName evidence="13">SAC3/GANP family protein</fullName>
    </submittedName>
</protein>
<dbReference type="GO" id="GO:0000981">
    <property type="term" value="F:DNA-binding transcription factor activity, RNA polymerase II-specific"/>
    <property type="evidence" value="ECO:0007669"/>
    <property type="project" value="TreeGrafter"/>
</dbReference>
<dbReference type="PANTHER" id="PTHR12360">
    <property type="entry name" value="NUCLEAR TRANSCRIPTION FACTOR, X-BOX BINDING 1 NFX1"/>
    <property type="match status" value="1"/>
</dbReference>
<reference evidence="14" key="1">
    <citation type="journal article" date="2006" name="PLoS Biol.">
        <title>Macronuclear genome sequence of the ciliate Tetrahymena thermophila, a model eukaryote.</title>
        <authorList>
            <person name="Eisen J.A."/>
            <person name="Coyne R.S."/>
            <person name="Wu M."/>
            <person name="Wu D."/>
            <person name="Thiagarajan M."/>
            <person name="Wortman J.R."/>
            <person name="Badger J.H."/>
            <person name="Ren Q."/>
            <person name="Amedeo P."/>
            <person name="Jones K.M."/>
            <person name="Tallon L.J."/>
            <person name="Delcher A.L."/>
            <person name="Salzberg S.L."/>
            <person name="Silva J.C."/>
            <person name="Haas B.J."/>
            <person name="Majoros W.H."/>
            <person name="Farzad M."/>
            <person name="Carlton J.M."/>
            <person name="Smith R.K. Jr."/>
            <person name="Garg J."/>
            <person name="Pearlman R.E."/>
            <person name="Karrer K.M."/>
            <person name="Sun L."/>
            <person name="Manning G."/>
            <person name="Elde N.C."/>
            <person name="Turkewitz A.P."/>
            <person name="Asai D.J."/>
            <person name="Wilkes D.E."/>
            <person name="Wang Y."/>
            <person name="Cai H."/>
            <person name="Collins K."/>
            <person name="Stewart B.A."/>
            <person name="Lee S.R."/>
            <person name="Wilamowska K."/>
            <person name="Weinberg Z."/>
            <person name="Ruzzo W.L."/>
            <person name="Wloga D."/>
            <person name="Gaertig J."/>
            <person name="Frankel J."/>
            <person name="Tsao C.-C."/>
            <person name="Gorovsky M.A."/>
            <person name="Keeling P.J."/>
            <person name="Waller R.F."/>
            <person name="Patron N.J."/>
            <person name="Cherry J.M."/>
            <person name="Stover N.A."/>
            <person name="Krieger C.J."/>
            <person name="del Toro C."/>
            <person name="Ryder H.F."/>
            <person name="Williamson S.C."/>
            <person name="Barbeau R.A."/>
            <person name="Hamilton E.P."/>
            <person name="Orias E."/>
        </authorList>
    </citation>
    <scope>NUCLEOTIDE SEQUENCE [LARGE SCALE GENOMIC DNA]</scope>
    <source>
        <strain evidence="14">SB210</strain>
    </source>
</reference>
<dbReference type="KEGG" id="tet:TTHERM_00317400"/>
<feature type="compositionally biased region" description="Low complexity" evidence="11">
    <location>
        <begin position="264"/>
        <end position="277"/>
    </location>
</feature>
<dbReference type="eggNOG" id="KOG1952">
    <property type="taxonomic scope" value="Eukaryota"/>
</dbReference>
<evidence type="ECO:0000256" key="3">
    <source>
        <dbReference type="ARBA" id="ARBA00022723"/>
    </source>
</evidence>
<feature type="region of interest" description="Disordered" evidence="11">
    <location>
        <begin position="1484"/>
        <end position="1532"/>
    </location>
</feature>
<dbReference type="InterPro" id="IPR034078">
    <property type="entry name" value="NFX1_fam"/>
</dbReference>
<feature type="region of interest" description="Disordered" evidence="11">
    <location>
        <begin position="1144"/>
        <end position="1165"/>
    </location>
</feature>
<dbReference type="InterPro" id="IPR001841">
    <property type="entry name" value="Znf_RING"/>
</dbReference>
<keyword evidence="14" id="KW-1185">Reference proteome</keyword>
<dbReference type="InParanoid" id="I7M998"/>
<feature type="domain" description="RING-type" evidence="12">
    <location>
        <begin position="367"/>
        <end position="420"/>
    </location>
</feature>
<dbReference type="GO" id="GO:0008270">
    <property type="term" value="F:zinc ion binding"/>
    <property type="evidence" value="ECO:0007669"/>
    <property type="project" value="UniProtKB-KW"/>
</dbReference>
<gene>
    <name evidence="13" type="ORF">TTHERM_00317400</name>
</gene>
<evidence type="ECO:0000256" key="4">
    <source>
        <dbReference type="ARBA" id="ARBA00022737"/>
    </source>
</evidence>
<comment type="similarity">
    <text evidence="2">Belongs to the NFX1 family.</text>
</comment>
<dbReference type="EMBL" id="GG662605">
    <property type="protein sequence ID" value="EAS01176.2"/>
    <property type="molecule type" value="Genomic_DNA"/>
</dbReference>
<feature type="compositionally biased region" description="Low complexity" evidence="11">
    <location>
        <begin position="127"/>
        <end position="136"/>
    </location>
</feature>
<keyword evidence="8" id="KW-0804">Transcription</keyword>
<dbReference type="GO" id="GO:0005634">
    <property type="term" value="C:nucleus"/>
    <property type="evidence" value="ECO:0007669"/>
    <property type="project" value="UniProtKB-SubCell"/>
</dbReference>
<keyword evidence="9" id="KW-0539">Nucleus</keyword>
<feature type="compositionally biased region" description="Polar residues" evidence="11">
    <location>
        <begin position="8"/>
        <end position="19"/>
    </location>
</feature>
<dbReference type="STRING" id="312017.I7M998"/>
<keyword evidence="4" id="KW-0677">Repeat</keyword>
<evidence type="ECO:0000256" key="9">
    <source>
        <dbReference type="ARBA" id="ARBA00023242"/>
    </source>
</evidence>
<feature type="region of interest" description="Disordered" evidence="11">
    <location>
        <begin position="1556"/>
        <end position="1592"/>
    </location>
</feature>
<dbReference type="SUPFAM" id="SSF57850">
    <property type="entry name" value="RING/U-box"/>
    <property type="match status" value="1"/>
</dbReference>
<keyword evidence="7" id="KW-0805">Transcription regulation</keyword>
<dbReference type="Pfam" id="PF03399">
    <property type="entry name" value="SAC3_GANP"/>
    <property type="match status" value="1"/>
</dbReference>
<feature type="region of interest" description="Disordered" evidence="11">
    <location>
        <begin position="1662"/>
        <end position="1684"/>
    </location>
</feature>
<evidence type="ECO:0000256" key="10">
    <source>
        <dbReference type="PROSITE-ProRule" id="PRU00175"/>
    </source>
</evidence>
<dbReference type="eggNOG" id="KOG1860">
    <property type="taxonomic scope" value="Eukaryota"/>
</dbReference>
<dbReference type="Pfam" id="PF01422">
    <property type="entry name" value="zf-NF-X1"/>
    <property type="match status" value="6"/>
</dbReference>
<dbReference type="RefSeq" id="XP_001021421.2">
    <property type="nucleotide sequence ID" value="XM_001021421.3"/>
</dbReference>
<keyword evidence="6" id="KW-0862">Zinc</keyword>
<feature type="compositionally biased region" description="Basic and acidic residues" evidence="11">
    <location>
        <begin position="305"/>
        <end position="317"/>
    </location>
</feature>
<dbReference type="InterPro" id="IPR000967">
    <property type="entry name" value="Znf_NFX1"/>
</dbReference>
<feature type="region of interest" description="Disordered" evidence="11">
    <location>
        <begin position="204"/>
        <end position="334"/>
    </location>
</feature>
<feature type="region of interest" description="Disordered" evidence="11">
    <location>
        <begin position="1"/>
        <end position="86"/>
    </location>
</feature>